<dbReference type="GO" id="GO:0005886">
    <property type="term" value="C:plasma membrane"/>
    <property type="evidence" value="ECO:0007669"/>
    <property type="project" value="UniProtKB-SubCell"/>
</dbReference>
<evidence type="ECO:0000256" key="2">
    <source>
        <dbReference type="ARBA" id="ARBA00022475"/>
    </source>
</evidence>
<dbReference type="InterPro" id="IPR050297">
    <property type="entry name" value="LipidA_mod_glycosyltrf_83"/>
</dbReference>
<feature type="transmembrane region" description="Helical" evidence="8">
    <location>
        <begin position="416"/>
        <end position="434"/>
    </location>
</feature>
<comment type="caution">
    <text evidence="10">The sequence shown here is derived from an EMBL/GenBank/DDBJ whole genome shotgun (WGS) entry which is preliminary data.</text>
</comment>
<feature type="transmembrane region" description="Helical" evidence="8">
    <location>
        <begin position="268"/>
        <end position="289"/>
    </location>
</feature>
<keyword evidence="5 8" id="KW-0812">Transmembrane</keyword>
<evidence type="ECO:0000256" key="8">
    <source>
        <dbReference type="SAM" id="Phobius"/>
    </source>
</evidence>
<dbReference type="PANTHER" id="PTHR33908">
    <property type="entry name" value="MANNOSYLTRANSFERASE YKCB-RELATED"/>
    <property type="match status" value="1"/>
</dbReference>
<reference evidence="10 11" key="1">
    <citation type="submission" date="2017-06" db="EMBL/GenBank/DDBJ databases">
        <title>Genome sequencing of cyanobaciteial culture collection at National Institute for Environmental Studies (NIES).</title>
        <authorList>
            <person name="Hirose Y."/>
            <person name="Shimura Y."/>
            <person name="Fujisawa T."/>
            <person name="Nakamura Y."/>
            <person name="Kawachi M."/>
        </authorList>
    </citation>
    <scope>NUCLEOTIDE SEQUENCE [LARGE SCALE GENOMIC DNA]</scope>
    <source>
        <strain evidence="10 11">NIES-4072</strain>
    </source>
</reference>
<dbReference type="GO" id="GO:0009103">
    <property type="term" value="P:lipopolysaccharide biosynthetic process"/>
    <property type="evidence" value="ECO:0007669"/>
    <property type="project" value="UniProtKB-ARBA"/>
</dbReference>
<dbReference type="PANTHER" id="PTHR33908:SF11">
    <property type="entry name" value="MEMBRANE PROTEIN"/>
    <property type="match status" value="1"/>
</dbReference>
<organism evidence="10 11">
    <name type="scientific">Nostoc commune NIES-4072</name>
    <dbReference type="NCBI Taxonomy" id="2005467"/>
    <lineage>
        <taxon>Bacteria</taxon>
        <taxon>Bacillati</taxon>
        <taxon>Cyanobacteriota</taxon>
        <taxon>Cyanophyceae</taxon>
        <taxon>Nostocales</taxon>
        <taxon>Nostocaceae</taxon>
        <taxon>Nostoc</taxon>
    </lineage>
</organism>
<feature type="transmembrane region" description="Helical" evidence="8">
    <location>
        <begin position="331"/>
        <end position="355"/>
    </location>
</feature>
<evidence type="ECO:0000256" key="1">
    <source>
        <dbReference type="ARBA" id="ARBA00004651"/>
    </source>
</evidence>
<evidence type="ECO:0000256" key="5">
    <source>
        <dbReference type="ARBA" id="ARBA00022692"/>
    </source>
</evidence>
<proteinExistence type="predicted"/>
<comment type="subcellular location">
    <subcellularLocation>
        <location evidence="1">Cell membrane</location>
        <topology evidence="1">Multi-pass membrane protein</topology>
    </subcellularLocation>
</comment>
<feature type="transmembrane region" description="Helical" evidence="8">
    <location>
        <begin position="21"/>
        <end position="40"/>
    </location>
</feature>
<evidence type="ECO:0000313" key="11">
    <source>
        <dbReference type="Proteomes" id="UP000245124"/>
    </source>
</evidence>
<dbReference type="GO" id="GO:0016763">
    <property type="term" value="F:pentosyltransferase activity"/>
    <property type="evidence" value="ECO:0007669"/>
    <property type="project" value="TreeGrafter"/>
</dbReference>
<evidence type="ECO:0000313" key="10">
    <source>
        <dbReference type="EMBL" id="GBG19817.1"/>
    </source>
</evidence>
<feature type="transmembrane region" description="Helical" evidence="8">
    <location>
        <begin position="361"/>
        <end position="382"/>
    </location>
</feature>
<evidence type="ECO:0000256" key="3">
    <source>
        <dbReference type="ARBA" id="ARBA00022676"/>
    </source>
</evidence>
<feature type="transmembrane region" description="Helical" evidence="8">
    <location>
        <begin position="122"/>
        <end position="139"/>
    </location>
</feature>
<feature type="transmembrane region" description="Helical" evidence="8">
    <location>
        <begin position="145"/>
        <end position="161"/>
    </location>
</feature>
<evidence type="ECO:0000256" key="7">
    <source>
        <dbReference type="ARBA" id="ARBA00023136"/>
    </source>
</evidence>
<keyword evidence="3" id="KW-0328">Glycosyltransferase</keyword>
<keyword evidence="4" id="KW-0808">Transferase</keyword>
<protein>
    <recommendedName>
        <fullName evidence="9">Glycosyltransferase RgtA/B/C/D-like domain-containing protein</fullName>
    </recommendedName>
</protein>
<dbReference type="Pfam" id="PF13231">
    <property type="entry name" value="PMT_2"/>
    <property type="match status" value="1"/>
</dbReference>
<name>A0A2R5FLZ6_NOSCO</name>
<feature type="transmembrane region" description="Helical" evidence="8">
    <location>
        <begin position="446"/>
        <end position="464"/>
    </location>
</feature>
<accession>A0A2R5FLZ6</accession>
<gene>
    <name evidence="10" type="ORF">NIES4072_34860</name>
</gene>
<feature type="domain" description="Glycosyltransferase RgtA/B/C/D-like" evidence="9">
    <location>
        <begin position="82"/>
        <end position="226"/>
    </location>
</feature>
<dbReference type="RefSeq" id="WP_109009569.1">
    <property type="nucleotide sequence ID" value="NZ_BDUD01000001.1"/>
</dbReference>
<feature type="transmembrane region" description="Helical" evidence="8">
    <location>
        <begin position="394"/>
        <end position="410"/>
    </location>
</feature>
<evidence type="ECO:0000256" key="6">
    <source>
        <dbReference type="ARBA" id="ARBA00022989"/>
    </source>
</evidence>
<dbReference type="Proteomes" id="UP000245124">
    <property type="component" value="Unassembled WGS sequence"/>
</dbReference>
<feature type="transmembrane region" description="Helical" evidence="8">
    <location>
        <begin position="77"/>
        <end position="110"/>
    </location>
</feature>
<evidence type="ECO:0000259" key="9">
    <source>
        <dbReference type="Pfam" id="PF13231"/>
    </source>
</evidence>
<keyword evidence="2" id="KW-1003">Cell membrane</keyword>
<feature type="transmembrane region" description="Helical" evidence="8">
    <location>
        <begin position="301"/>
        <end position="319"/>
    </location>
</feature>
<keyword evidence="6 8" id="KW-1133">Transmembrane helix</keyword>
<dbReference type="OrthoDB" id="915562at2"/>
<keyword evidence="7 8" id="KW-0472">Membrane</keyword>
<dbReference type="AlphaFoldDB" id="A0A2R5FLZ6"/>
<feature type="transmembrane region" description="Helical" evidence="8">
    <location>
        <begin position="173"/>
        <end position="199"/>
    </location>
</feature>
<evidence type="ECO:0000256" key="4">
    <source>
        <dbReference type="ARBA" id="ARBA00022679"/>
    </source>
</evidence>
<sequence length="582" mass="66785">MSITNNLSSKKFKLSILDLKNILVIIFIWSATVILVNPLGNFPLNDDWAYGWSVKTLLETGNFQLSDWTATNLLPQVFWGALFCLPFGFSFTALRFSTLTLGLIGVITTYDLLREANSSPKYSLVGALIVALNPLYFVLSNSFMSDVPSFTFAILALYFLIRGLKRNSHFEILIGIVVAFVSILNRQSNLIILPAFGFAYLLKKGLNSRNIVKAFFPTLVGIALYLSYSKWLQLTERIPILYNFQAKQLLKSFSSGFLEIISIYSENLLIFSIYLGLFLFPLLIVKFPIQYHKLSFTKKRISLFTIFIIVAAGIVYCLAAKKQMPLVGNVINPFGLVYEEAFLLKPISITIINIIWKNITIVGLIGSALLFQYFSIAFFKLVNQKQNIEVEKKWLLVLTLFTIFMYFLPIGVLKKIYWFDRYLIFLLPLLMMLVSITTKNGSKKRIASWAVSTSLIMLLLYGGFTISATHDYLSWNRVRWQAVHDLMQEFQVSPNQINGGFEFNGWYFGNRLEKCNPKYQKSPRDSSGNWADFTCLWGGNNYKYTISLVPQIGYKVEKTYSYRKWLLWSKENLYLLRQNTNA</sequence>
<dbReference type="InterPro" id="IPR038731">
    <property type="entry name" value="RgtA/B/C-like"/>
</dbReference>
<feature type="transmembrane region" description="Helical" evidence="8">
    <location>
        <begin position="211"/>
        <end position="228"/>
    </location>
</feature>
<keyword evidence="11" id="KW-1185">Reference proteome</keyword>
<dbReference type="EMBL" id="BDUD01000001">
    <property type="protein sequence ID" value="GBG19817.1"/>
    <property type="molecule type" value="Genomic_DNA"/>
</dbReference>